<feature type="compositionally biased region" description="Polar residues" evidence="1">
    <location>
        <begin position="294"/>
        <end position="307"/>
    </location>
</feature>
<feature type="compositionally biased region" description="Basic and acidic residues" evidence="1">
    <location>
        <begin position="281"/>
        <end position="293"/>
    </location>
</feature>
<protein>
    <submittedName>
        <fullName evidence="2">Uncharacterized protein</fullName>
    </submittedName>
</protein>
<feature type="compositionally biased region" description="Low complexity" evidence="1">
    <location>
        <begin position="556"/>
        <end position="567"/>
    </location>
</feature>
<feature type="compositionally biased region" description="Polar residues" evidence="1">
    <location>
        <begin position="407"/>
        <end position="419"/>
    </location>
</feature>
<feature type="region of interest" description="Disordered" evidence="1">
    <location>
        <begin position="407"/>
        <end position="431"/>
    </location>
</feature>
<feature type="compositionally biased region" description="Polar residues" evidence="1">
    <location>
        <begin position="577"/>
        <end position="596"/>
    </location>
</feature>
<feature type="compositionally biased region" description="Basic and acidic residues" evidence="1">
    <location>
        <begin position="623"/>
        <end position="633"/>
    </location>
</feature>
<dbReference type="EMBL" id="JARBJD010000055">
    <property type="protein sequence ID" value="KAK2956500.1"/>
    <property type="molecule type" value="Genomic_DNA"/>
</dbReference>
<evidence type="ECO:0000313" key="3">
    <source>
        <dbReference type="Proteomes" id="UP001281761"/>
    </source>
</evidence>
<feature type="region of interest" description="Disordered" evidence="1">
    <location>
        <begin position="281"/>
        <end position="379"/>
    </location>
</feature>
<feature type="region of interest" description="Disordered" evidence="1">
    <location>
        <begin position="79"/>
        <end position="129"/>
    </location>
</feature>
<reference evidence="2 3" key="1">
    <citation type="journal article" date="2022" name="bioRxiv">
        <title>Genomics of Preaxostyla Flagellates Illuminates Evolutionary Transitions and the Path Towards Mitochondrial Loss.</title>
        <authorList>
            <person name="Novak L.V.F."/>
            <person name="Treitli S.C."/>
            <person name="Pyrih J."/>
            <person name="Halakuc P."/>
            <person name="Pipaliya S.V."/>
            <person name="Vacek V."/>
            <person name="Brzon O."/>
            <person name="Soukal P."/>
            <person name="Eme L."/>
            <person name="Dacks J.B."/>
            <person name="Karnkowska A."/>
            <person name="Elias M."/>
            <person name="Hampl V."/>
        </authorList>
    </citation>
    <scope>NUCLEOTIDE SEQUENCE [LARGE SCALE GENOMIC DNA]</scope>
    <source>
        <strain evidence="2">NAU3</strain>
        <tissue evidence="2">Gut</tissue>
    </source>
</reference>
<sequence>MPRRRSRSPTKSKSILYKGKVQNDSPAVFPRTYTKSTSPKRRNILSRTLQNDHILPDGSYLDSSTKSVLIFEFPDKPPDSSPFLPLSPKQDYNQNTPHSALHHPSSTQSRPFDPSAFQLPQDTQRSVDGDLRVRRVTVSTPSVPLAVSDARPSESNPLSIAPISTRRTLTSSNIHNATRQSRIVRSPPQLADGSNVSMAPSQDITVSTTQRSLEAQHPLKLTDLDVDQNQSSDQPEMHNVKTPPIASKDPSPQTPPQKNDFVLASITETVKRLIMSSTTHFSEKEEYGTRDDQTQSQKVSADQSVRTDVNDSEFRDQHHSNDPSQREDFRQDSHHSFSLTNHPQSLPKPAFSSTSQITSTPLSPRSLPPHPKPLSISSYSQTVPPLQLHTLTSPSDLNFSHSNLTSIQQASTHHTQFPPTISDEYGRMGGTDEANRRYLHSEDGSGIDQEIHSRHLTDQSTVSHSLPTDAGHSHNQQDMNRQQKYLIPEPQARSNSTRSCPGSNSSDRSSSPVDDSIPATATQPAHPLIPPLRLPPSPSADVDTSVFHSQQQTYTSSGVNRSSSSYYNPPPSKSLPITSDYQPTLVFTSQPHQQQFPAHSHPIKPPPSPSSLLSSGKPSKRSQNGEKEDFAHV</sequence>
<feature type="region of interest" description="Disordered" evidence="1">
    <location>
        <begin position="456"/>
        <end position="633"/>
    </location>
</feature>
<feature type="compositionally biased region" description="Polar residues" evidence="1">
    <location>
        <begin position="90"/>
        <end position="110"/>
    </location>
</feature>
<feature type="region of interest" description="Disordered" evidence="1">
    <location>
        <begin position="145"/>
        <end position="259"/>
    </location>
</feature>
<feature type="compositionally biased region" description="Polar residues" evidence="1">
    <location>
        <begin position="546"/>
        <end position="555"/>
    </location>
</feature>
<feature type="compositionally biased region" description="Polar residues" evidence="1">
    <location>
        <begin position="192"/>
        <end position="213"/>
    </location>
</feature>
<feature type="compositionally biased region" description="Polar residues" evidence="1">
    <location>
        <begin position="351"/>
        <end position="360"/>
    </location>
</feature>
<feature type="compositionally biased region" description="Polar residues" evidence="1">
    <location>
        <begin position="473"/>
        <end position="483"/>
    </location>
</feature>
<name>A0ABQ9XYG6_9EUKA</name>
<gene>
    <name evidence="2" type="ORF">BLNAU_8554</name>
</gene>
<feature type="compositionally biased region" description="Basic residues" evidence="1">
    <location>
        <begin position="1"/>
        <end position="10"/>
    </location>
</feature>
<comment type="caution">
    <text evidence="2">The sequence shown here is derived from an EMBL/GenBank/DDBJ whole genome shotgun (WGS) entry which is preliminary data.</text>
</comment>
<keyword evidence="3" id="KW-1185">Reference proteome</keyword>
<dbReference type="Proteomes" id="UP001281761">
    <property type="component" value="Unassembled WGS sequence"/>
</dbReference>
<feature type="compositionally biased region" description="Basic and acidic residues" evidence="1">
    <location>
        <begin position="308"/>
        <end position="335"/>
    </location>
</feature>
<feature type="region of interest" description="Disordered" evidence="1">
    <location>
        <begin position="1"/>
        <end position="58"/>
    </location>
</feature>
<feature type="compositionally biased region" description="Polar residues" evidence="1">
    <location>
        <begin position="165"/>
        <end position="183"/>
    </location>
</feature>
<evidence type="ECO:0000313" key="2">
    <source>
        <dbReference type="EMBL" id="KAK2956500.1"/>
    </source>
</evidence>
<feature type="compositionally biased region" description="Pro residues" evidence="1">
    <location>
        <begin position="527"/>
        <end position="538"/>
    </location>
</feature>
<proteinExistence type="predicted"/>
<feature type="compositionally biased region" description="Low complexity" evidence="1">
    <location>
        <begin position="499"/>
        <end position="518"/>
    </location>
</feature>
<evidence type="ECO:0000256" key="1">
    <source>
        <dbReference type="SAM" id="MobiDB-lite"/>
    </source>
</evidence>
<accession>A0ABQ9XYG6</accession>
<organism evidence="2 3">
    <name type="scientific">Blattamonas nauphoetae</name>
    <dbReference type="NCBI Taxonomy" id="2049346"/>
    <lineage>
        <taxon>Eukaryota</taxon>
        <taxon>Metamonada</taxon>
        <taxon>Preaxostyla</taxon>
        <taxon>Oxymonadida</taxon>
        <taxon>Blattamonas</taxon>
    </lineage>
</organism>